<dbReference type="Pfam" id="PF01553">
    <property type="entry name" value="Acyltransferase"/>
    <property type="match status" value="1"/>
</dbReference>
<dbReference type="Proteomes" id="UP001562354">
    <property type="component" value="Unassembled WGS sequence"/>
</dbReference>
<organism evidence="5 6">
    <name type="scientific">Neodothiora populina</name>
    <dbReference type="NCBI Taxonomy" id="2781224"/>
    <lineage>
        <taxon>Eukaryota</taxon>
        <taxon>Fungi</taxon>
        <taxon>Dikarya</taxon>
        <taxon>Ascomycota</taxon>
        <taxon>Pezizomycotina</taxon>
        <taxon>Dothideomycetes</taxon>
        <taxon>Dothideomycetidae</taxon>
        <taxon>Dothideales</taxon>
        <taxon>Dothioraceae</taxon>
        <taxon>Neodothiora</taxon>
    </lineage>
</organism>
<keyword evidence="6" id="KW-1185">Reference proteome</keyword>
<evidence type="ECO:0000259" key="4">
    <source>
        <dbReference type="SMART" id="SM00563"/>
    </source>
</evidence>
<dbReference type="PANTHER" id="PTHR10983:SF24">
    <property type="entry name" value="1-ACYLGLYCEROL-3-PHOSPHATE O-ACYLTRANSFERASE 3, ISOFORM E-RELATED"/>
    <property type="match status" value="1"/>
</dbReference>
<dbReference type="GeneID" id="95976617"/>
<dbReference type="Pfam" id="PF16076">
    <property type="entry name" value="Acyltransf_C"/>
    <property type="match status" value="1"/>
</dbReference>
<dbReference type="EMBL" id="JBFMKM010000012">
    <property type="protein sequence ID" value="KAL1302530.1"/>
    <property type="molecule type" value="Genomic_DNA"/>
</dbReference>
<evidence type="ECO:0000256" key="1">
    <source>
        <dbReference type="ARBA" id="ARBA00008655"/>
    </source>
</evidence>
<gene>
    <name evidence="5" type="ORF">AAFC00_002915</name>
</gene>
<dbReference type="SMART" id="SM00563">
    <property type="entry name" value="PlsC"/>
    <property type="match status" value="1"/>
</dbReference>
<evidence type="ECO:0000313" key="5">
    <source>
        <dbReference type="EMBL" id="KAL1302530.1"/>
    </source>
</evidence>
<dbReference type="SUPFAM" id="SSF69593">
    <property type="entry name" value="Glycerol-3-phosphate (1)-acyltransferase"/>
    <property type="match status" value="1"/>
</dbReference>
<comment type="caution">
    <text evidence="5">The sequence shown here is derived from an EMBL/GenBank/DDBJ whole genome shotgun (WGS) entry which is preliminary data.</text>
</comment>
<dbReference type="CDD" id="cd07990">
    <property type="entry name" value="LPLAT_LCLAT1-like"/>
    <property type="match status" value="1"/>
</dbReference>
<dbReference type="PANTHER" id="PTHR10983">
    <property type="entry name" value="1-ACYLGLYCEROL-3-PHOSPHATE ACYLTRANSFERASE-RELATED"/>
    <property type="match status" value="1"/>
</dbReference>
<keyword evidence="3" id="KW-0012">Acyltransferase</keyword>
<evidence type="ECO:0000256" key="3">
    <source>
        <dbReference type="ARBA" id="ARBA00023315"/>
    </source>
</evidence>
<dbReference type="InterPro" id="IPR032098">
    <property type="entry name" value="Acyltransf_C"/>
</dbReference>
<name>A0ABR3P9X6_9PEZI</name>
<dbReference type="InterPro" id="IPR002123">
    <property type="entry name" value="Plipid/glycerol_acylTrfase"/>
</dbReference>
<feature type="domain" description="Phospholipid/glycerol acyltransferase" evidence="4">
    <location>
        <begin position="91"/>
        <end position="213"/>
    </location>
</feature>
<proteinExistence type="inferred from homology"/>
<dbReference type="RefSeq" id="XP_069198806.1">
    <property type="nucleotide sequence ID" value="XM_069348048.1"/>
</dbReference>
<reference evidence="5 6" key="1">
    <citation type="submission" date="2024-07" db="EMBL/GenBank/DDBJ databases">
        <title>Draft sequence of the Neodothiora populina.</title>
        <authorList>
            <person name="Drown D.D."/>
            <person name="Schuette U.S."/>
            <person name="Buechlein A.B."/>
            <person name="Rusch D.R."/>
            <person name="Winton L.W."/>
            <person name="Adams G.A."/>
        </authorList>
    </citation>
    <scope>NUCLEOTIDE SEQUENCE [LARGE SCALE GENOMIC DNA]</scope>
    <source>
        <strain evidence="5 6">CPC 39397</strain>
    </source>
</reference>
<protein>
    <recommendedName>
        <fullName evidence="4">Phospholipid/glycerol acyltransferase domain-containing protein</fullName>
    </recommendedName>
</protein>
<sequence length="308" mass="35609">MQSQSSSSWWLGACLCARALSLVLPWLVHLLVADVLLSLLLPLKYLDPSRVYHVASAIAEPVWAGIQRICLYHNGAVIGTSGDKLPFQESAIVVSNHVAWSDFYLIQEVGQKTGMLGRFRWFAKKSLRYVPFLGWGLWAMGMPLISRRWTEDREEMNRLFANVRNGKLPIWLIFFCEGTRYKPEAHRQTMAWCKANDRPIPKYTLFPRTKGFVSTVQHMRKSHITAVYDVTIAYADERSFMSAPSFLQTLYLPEIRKRFRMHIHTERFELASLPATDEGLAEWLEKRWVAKGEKLVALKQELDRGHPW</sequence>
<evidence type="ECO:0000313" key="6">
    <source>
        <dbReference type="Proteomes" id="UP001562354"/>
    </source>
</evidence>
<comment type="similarity">
    <text evidence="1">Belongs to the 1-acyl-sn-glycerol-3-phosphate acyltransferase family.</text>
</comment>
<keyword evidence="2" id="KW-0808">Transferase</keyword>
<evidence type="ECO:0000256" key="2">
    <source>
        <dbReference type="ARBA" id="ARBA00022679"/>
    </source>
</evidence>
<accession>A0ABR3P9X6</accession>